<evidence type="ECO:0000256" key="2">
    <source>
        <dbReference type="ARBA" id="ARBA00007866"/>
    </source>
</evidence>
<evidence type="ECO:0000256" key="7">
    <source>
        <dbReference type="ARBA" id="ARBA00022967"/>
    </source>
</evidence>
<dbReference type="RefSeq" id="WP_342767146.1">
    <property type="nucleotide sequence ID" value="NZ_QGDN01000001.1"/>
</dbReference>
<evidence type="ECO:0000256" key="13">
    <source>
        <dbReference type="ARBA" id="ARBA00047816"/>
    </source>
</evidence>
<dbReference type="GO" id="GO:0005886">
    <property type="term" value="C:plasma membrane"/>
    <property type="evidence" value="ECO:0007669"/>
    <property type="project" value="UniProtKB-SubCell"/>
</dbReference>
<evidence type="ECO:0000256" key="3">
    <source>
        <dbReference type="ARBA" id="ARBA00022448"/>
    </source>
</evidence>
<feature type="domain" description="Cytochrome oxidase subunit II copper A binding" evidence="18">
    <location>
        <begin position="148"/>
        <end position="277"/>
    </location>
</feature>
<feature type="domain" description="Cytochrome oxidase subunit II transmembrane region profile" evidence="19">
    <location>
        <begin position="48"/>
        <end position="146"/>
    </location>
</feature>
<feature type="region of interest" description="Disordered" evidence="16">
    <location>
        <begin position="1"/>
        <end position="22"/>
    </location>
</feature>
<dbReference type="PANTHER" id="PTHR22888:SF9">
    <property type="entry name" value="CYTOCHROME C OXIDASE SUBUNIT 2"/>
    <property type="match status" value="1"/>
</dbReference>
<evidence type="ECO:0000256" key="6">
    <source>
        <dbReference type="ARBA" id="ARBA00022723"/>
    </source>
</evidence>
<evidence type="ECO:0000256" key="9">
    <source>
        <dbReference type="ARBA" id="ARBA00022989"/>
    </source>
</evidence>
<dbReference type="CDD" id="cd13919">
    <property type="entry name" value="CuRO_HCO_II_like_5"/>
    <property type="match status" value="1"/>
</dbReference>
<evidence type="ECO:0000256" key="16">
    <source>
        <dbReference type="SAM" id="MobiDB-lite"/>
    </source>
</evidence>
<feature type="transmembrane region" description="Helical" evidence="17">
    <location>
        <begin position="32"/>
        <end position="52"/>
    </location>
</feature>
<feature type="compositionally biased region" description="Basic and acidic residues" evidence="16">
    <location>
        <begin position="307"/>
        <end position="319"/>
    </location>
</feature>
<keyword evidence="4 14" id="KW-0679">Respiratory chain</keyword>
<keyword evidence="7" id="KW-1278">Translocase</keyword>
<name>A0A2Y9C140_9MICO</name>
<keyword evidence="8 14" id="KW-0249">Electron transport</keyword>
<feature type="transmembrane region" description="Helical" evidence="17">
    <location>
        <begin position="110"/>
        <end position="132"/>
    </location>
</feature>
<dbReference type="AlphaFoldDB" id="A0A2Y9C140"/>
<evidence type="ECO:0000259" key="18">
    <source>
        <dbReference type="PROSITE" id="PS50857"/>
    </source>
</evidence>
<dbReference type="GO" id="GO:0016491">
    <property type="term" value="F:oxidoreductase activity"/>
    <property type="evidence" value="ECO:0007669"/>
    <property type="project" value="InterPro"/>
</dbReference>
<keyword evidence="6 15" id="KW-0479">Metal-binding</keyword>
<organism evidence="20 21">
    <name type="scientific">Branchiibius hedensis</name>
    <dbReference type="NCBI Taxonomy" id="672460"/>
    <lineage>
        <taxon>Bacteria</taxon>
        <taxon>Bacillati</taxon>
        <taxon>Actinomycetota</taxon>
        <taxon>Actinomycetes</taxon>
        <taxon>Micrococcales</taxon>
        <taxon>Dermacoccaceae</taxon>
        <taxon>Branchiibius</taxon>
    </lineage>
</organism>
<dbReference type="PANTHER" id="PTHR22888">
    <property type="entry name" value="CYTOCHROME C OXIDASE, SUBUNIT II"/>
    <property type="match status" value="1"/>
</dbReference>
<protein>
    <recommendedName>
        <fullName evidence="15">Cytochrome c oxidase subunit 2</fullName>
        <ecNumber evidence="15">7.1.1.9</ecNumber>
    </recommendedName>
</protein>
<comment type="function">
    <text evidence="12 15">Subunits I and II form the functional core of the enzyme complex. Electrons originating in cytochrome c are transferred via heme a and Cu(A) to the binuclear center formed by heme a3 and Cu(B).</text>
</comment>
<dbReference type="Gene3D" id="1.10.287.90">
    <property type="match status" value="1"/>
</dbReference>
<dbReference type="Pfam" id="PF02790">
    <property type="entry name" value="COX2_TM"/>
    <property type="match status" value="1"/>
</dbReference>
<dbReference type="InterPro" id="IPR014222">
    <property type="entry name" value="Cyt_c_oxidase_su2"/>
</dbReference>
<comment type="catalytic activity">
    <reaction evidence="13 15">
        <text>4 Fe(II)-[cytochrome c] + O2 + 8 H(+)(in) = 4 Fe(III)-[cytochrome c] + 2 H2O + 4 H(+)(out)</text>
        <dbReference type="Rhea" id="RHEA:11436"/>
        <dbReference type="Rhea" id="RHEA-COMP:10350"/>
        <dbReference type="Rhea" id="RHEA-COMP:14399"/>
        <dbReference type="ChEBI" id="CHEBI:15377"/>
        <dbReference type="ChEBI" id="CHEBI:15378"/>
        <dbReference type="ChEBI" id="CHEBI:15379"/>
        <dbReference type="ChEBI" id="CHEBI:29033"/>
        <dbReference type="ChEBI" id="CHEBI:29034"/>
        <dbReference type="EC" id="7.1.1.9"/>
    </reaction>
</comment>
<reference evidence="21" key="1">
    <citation type="submission" date="2016-10" db="EMBL/GenBank/DDBJ databases">
        <authorList>
            <person name="Varghese N."/>
            <person name="Submissions S."/>
        </authorList>
    </citation>
    <scope>NUCLEOTIDE SEQUENCE [LARGE SCALE GENOMIC DNA]</scope>
    <source>
        <strain evidence="21">DSM 22951</strain>
    </source>
</reference>
<dbReference type="PRINTS" id="PR01166">
    <property type="entry name" value="CYCOXIDASEII"/>
</dbReference>
<evidence type="ECO:0000256" key="17">
    <source>
        <dbReference type="SAM" id="Phobius"/>
    </source>
</evidence>
<evidence type="ECO:0000256" key="4">
    <source>
        <dbReference type="ARBA" id="ARBA00022660"/>
    </source>
</evidence>
<keyword evidence="11 17" id="KW-0472">Membrane</keyword>
<dbReference type="PROSITE" id="PS00078">
    <property type="entry name" value="COX2"/>
    <property type="match status" value="1"/>
</dbReference>
<evidence type="ECO:0000256" key="8">
    <source>
        <dbReference type="ARBA" id="ARBA00022982"/>
    </source>
</evidence>
<proteinExistence type="inferred from homology"/>
<dbReference type="NCBIfam" id="TIGR02866">
    <property type="entry name" value="CoxB"/>
    <property type="match status" value="1"/>
</dbReference>
<evidence type="ECO:0000259" key="19">
    <source>
        <dbReference type="PROSITE" id="PS50999"/>
    </source>
</evidence>
<evidence type="ECO:0000256" key="15">
    <source>
        <dbReference type="RuleBase" id="RU004024"/>
    </source>
</evidence>
<dbReference type="InterPro" id="IPR001505">
    <property type="entry name" value="Copper_CuA"/>
</dbReference>
<dbReference type="Proteomes" id="UP000250028">
    <property type="component" value="Unassembled WGS sequence"/>
</dbReference>
<evidence type="ECO:0000256" key="14">
    <source>
        <dbReference type="RuleBase" id="RU000456"/>
    </source>
</evidence>
<evidence type="ECO:0000256" key="11">
    <source>
        <dbReference type="ARBA" id="ARBA00023136"/>
    </source>
</evidence>
<evidence type="ECO:0000313" key="21">
    <source>
        <dbReference type="Proteomes" id="UP000250028"/>
    </source>
</evidence>
<dbReference type="Gene3D" id="2.60.40.420">
    <property type="entry name" value="Cupredoxins - blue copper proteins"/>
    <property type="match status" value="1"/>
</dbReference>
<evidence type="ECO:0000256" key="5">
    <source>
        <dbReference type="ARBA" id="ARBA00022692"/>
    </source>
</evidence>
<dbReference type="InterPro" id="IPR036257">
    <property type="entry name" value="Cyt_c_oxidase_su2_TM_sf"/>
</dbReference>
<dbReference type="InterPro" id="IPR011759">
    <property type="entry name" value="Cyt_c_oxidase_su2_TM_dom"/>
</dbReference>
<dbReference type="GO" id="GO:0005507">
    <property type="term" value="F:copper ion binding"/>
    <property type="evidence" value="ECO:0007669"/>
    <property type="project" value="InterPro"/>
</dbReference>
<comment type="similarity">
    <text evidence="2 14">Belongs to the cytochrome c oxidase subunit 2 family.</text>
</comment>
<dbReference type="PROSITE" id="PS50857">
    <property type="entry name" value="COX2_CUA"/>
    <property type="match status" value="1"/>
</dbReference>
<dbReference type="GO" id="GO:0042773">
    <property type="term" value="P:ATP synthesis coupled electron transport"/>
    <property type="evidence" value="ECO:0007669"/>
    <property type="project" value="TreeGrafter"/>
</dbReference>
<keyword evidence="3 14" id="KW-0813">Transport</keyword>
<dbReference type="SUPFAM" id="SSF81464">
    <property type="entry name" value="Cytochrome c oxidase subunit II-like, transmembrane region"/>
    <property type="match status" value="1"/>
</dbReference>
<accession>A0A2Y9C140</accession>
<keyword evidence="5 14" id="KW-0812">Transmembrane</keyword>
<dbReference type="InterPro" id="IPR045187">
    <property type="entry name" value="CcO_II"/>
</dbReference>
<dbReference type="EMBL" id="UESZ01000001">
    <property type="protein sequence ID" value="SSA33633.1"/>
    <property type="molecule type" value="Genomic_DNA"/>
</dbReference>
<feature type="transmembrane region" description="Helical" evidence="17">
    <location>
        <begin position="76"/>
        <end position="98"/>
    </location>
</feature>
<dbReference type="InterPro" id="IPR002429">
    <property type="entry name" value="CcO_II-like_C"/>
</dbReference>
<keyword evidence="10 15" id="KW-0186">Copper</keyword>
<comment type="cofactor">
    <cofactor evidence="15">
        <name>Cu cation</name>
        <dbReference type="ChEBI" id="CHEBI:23378"/>
    </cofactor>
    <text evidence="15">Binds a copper A center.</text>
</comment>
<sequence>MHGTDHREADEPALGLRSDEQKTPARRRYSRITFAALLAVATVVLTGCNATVDRGFLPKGVTSISPELTDFWKATWLWGLAVGVLVWGLTLYCVVRYRRKKSDTGLPPQLAYNVPIEILYTVVPVFMVAVLFGKTVELENKMLDTSPKPDVTINVVGKQWAWDFNYVGADVYDTGIQADLQSGQPGQEANLPTMYLPVNERVEFVLTTRDVIHSFWVVQFLQKMDMIPGKVNKFQVTPTQIGTFRGKCAELCGAYHSDMLFNVKVVSKADYEAHLQSLRDRGQVGFLSNALNRSSLEPGQQQYLPEGVKESDIKEDAQS</sequence>
<feature type="region of interest" description="Disordered" evidence="16">
    <location>
        <begin position="299"/>
        <end position="319"/>
    </location>
</feature>
<dbReference type="Pfam" id="PF00116">
    <property type="entry name" value="COX2"/>
    <property type="match status" value="1"/>
</dbReference>
<feature type="compositionally biased region" description="Basic and acidic residues" evidence="16">
    <location>
        <begin position="1"/>
        <end position="10"/>
    </location>
</feature>
<dbReference type="GO" id="GO:0004129">
    <property type="term" value="F:cytochrome-c oxidase activity"/>
    <property type="evidence" value="ECO:0007669"/>
    <property type="project" value="UniProtKB-EC"/>
</dbReference>
<dbReference type="InterPro" id="IPR008972">
    <property type="entry name" value="Cupredoxin"/>
</dbReference>
<evidence type="ECO:0000256" key="1">
    <source>
        <dbReference type="ARBA" id="ARBA00004141"/>
    </source>
</evidence>
<keyword evidence="21" id="KW-1185">Reference proteome</keyword>
<keyword evidence="9 17" id="KW-1133">Transmembrane helix</keyword>
<evidence type="ECO:0000256" key="10">
    <source>
        <dbReference type="ARBA" id="ARBA00023008"/>
    </source>
</evidence>
<gene>
    <name evidence="20" type="ORF">SAMN04489750_0918</name>
</gene>
<evidence type="ECO:0000313" key="20">
    <source>
        <dbReference type="EMBL" id="SSA33633.1"/>
    </source>
</evidence>
<comment type="subcellular location">
    <subcellularLocation>
        <location evidence="14">Cell membrane</location>
        <topology evidence="14">Multi-pass membrane protein</topology>
    </subcellularLocation>
    <subcellularLocation>
        <location evidence="1">Membrane</location>
        <topology evidence="1">Multi-pass membrane protein</topology>
    </subcellularLocation>
</comment>
<dbReference type="PROSITE" id="PS50999">
    <property type="entry name" value="COX2_TM"/>
    <property type="match status" value="1"/>
</dbReference>
<dbReference type="SUPFAM" id="SSF49503">
    <property type="entry name" value="Cupredoxins"/>
    <property type="match status" value="1"/>
</dbReference>
<evidence type="ECO:0000256" key="12">
    <source>
        <dbReference type="ARBA" id="ARBA00024688"/>
    </source>
</evidence>
<dbReference type="EC" id="7.1.1.9" evidence="15"/>